<dbReference type="AlphaFoldDB" id="A0AAX3S069"/>
<evidence type="ECO:0000313" key="3">
    <source>
        <dbReference type="EMBL" id="WFC06620.1"/>
    </source>
</evidence>
<evidence type="ECO:0008006" key="6">
    <source>
        <dbReference type="Google" id="ProtNLM"/>
    </source>
</evidence>
<proteinExistence type="predicted"/>
<keyword evidence="1" id="KW-0732">Signal</keyword>
<keyword evidence="4" id="KW-1185">Reference proteome</keyword>
<feature type="signal peptide" evidence="1">
    <location>
        <begin position="1"/>
        <end position="28"/>
    </location>
</feature>
<gene>
    <name evidence="2" type="ORF">M5J11_04115</name>
    <name evidence="3" type="ORF">PG365_18470</name>
</gene>
<accession>A0AAX3S069</accession>
<name>A0AAX3S069_9GAMM</name>
<dbReference type="RefSeq" id="WP_196714151.1">
    <property type="nucleotide sequence ID" value="NZ_CP097327.1"/>
</dbReference>
<reference evidence="3" key="2">
    <citation type="submission" date="2023-01" db="EMBL/GenBank/DDBJ databases">
        <title>The prevalence of carbapenem-resistant bacteria in aquaculture in China and the genetic diversity of carbapenem-resistant genes.</title>
        <authorList>
            <person name="Wen R."/>
        </authorList>
    </citation>
    <scope>NUCLEOTIDE SEQUENCE</scope>
    <source>
        <strain evidence="3">PVA41-chromosome</strain>
    </source>
</reference>
<evidence type="ECO:0000313" key="5">
    <source>
        <dbReference type="Proteomes" id="UP001222403"/>
    </source>
</evidence>
<organism evidence="3 5">
    <name type="scientific">Providencia vermicola</name>
    <dbReference type="NCBI Taxonomy" id="333965"/>
    <lineage>
        <taxon>Bacteria</taxon>
        <taxon>Pseudomonadati</taxon>
        <taxon>Pseudomonadota</taxon>
        <taxon>Gammaproteobacteria</taxon>
        <taxon>Enterobacterales</taxon>
        <taxon>Morganellaceae</taxon>
        <taxon>Providencia</taxon>
    </lineage>
</organism>
<dbReference type="EMBL" id="CP097327">
    <property type="protein sequence ID" value="USB37687.1"/>
    <property type="molecule type" value="Genomic_DNA"/>
</dbReference>
<feature type="chain" id="PRO_5043410576" description="Type 1 fimbrial protein" evidence="1">
    <location>
        <begin position="29"/>
        <end position="118"/>
    </location>
</feature>
<dbReference type="Proteomes" id="UP001057142">
    <property type="component" value="Chromosome"/>
</dbReference>
<evidence type="ECO:0000313" key="2">
    <source>
        <dbReference type="EMBL" id="USB37687.1"/>
    </source>
</evidence>
<sequence length="118" mass="13294">MKTLSSTLNKNLLALLTVLLMTPVFSVADTEVKQRTHSGVIHFTGSIVHPPCMNSVSNQQQLIFNCLNDKADMVEEKLDIKKIAQSKDWGTMNNGRGVYTYHWVDKQSQLGLLTIKYI</sequence>
<reference evidence="2" key="1">
    <citation type="journal article" date="2022" name="Front. Microbiol.">
        <title>Identification of a novel aminoglycoside O-nucleotidyltransferase AadA33 in Providencia vermicola.</title>
        <authorList>
            <person name="Feng C."/>
            <person name="Gao M."/>
            <person name="Jiang W."/>
            <person name="Shi W."/>
            <person name="Li A."/>
            <person name="Liu S."/>
            <person name="Zhang L."/>
            <person name="Zhang X."/>
            <person name="Li Q."/>
            <person name="Lin H."/>
            <person name="Lu J."/>
            <person name="Li K."/>
            <person name="Zhang H."/>
            <person name="Hu Y."/>
            <person name="Bao Q."/>
            <person name="Lin X."/>
        </authorList>
    </citation>
    <scope>NUCLEOTIDE SEQUENCE</scope>
    <source>
        <strain evidence="2">P13</strain>
    </source>
</reference>
<evidence type="ECO:0000256" key="1">
    <source>
        <dbReference type="SAM" id="SignalP"/>
    </source>
</evidence>
<dbReference type="EMBL" id="CP116222">
    <property type="protein sequence ID" value="WFC06620.1"/>
    <property type="molecule type" value="Genomic_DNA"/>
</dbReference>
<dbReference type="Proteomes" id="UP001222403">
    <property type="component" value="Chromosome"/>
</dbReference>
<protein>
    <recommendedName>
        <fullName evidence="6">Type 1 fimbrial protein</fullName>
    </recommendedName>
</protein>
<evidence type="ECO:0000313" key="4">
    <source>
        <dbReference type="Proteomes" id="UP001057142"/>
    </source>
</evidence>